<gene>
    <name evidence="2" type="ORF">NP165_09970</name>
</gene>
<sequence>MAAPSIDIVLASFNGERFIEQQINSIQSSLNYQTLVRRILVVDDGSSDSTPSIVTKLMQTDSRIELHGNPGPAHGAMANFAFGLSLTRAPYVMLCDQDDVWHPSKIDKSYKAIVDSDVNRVALPRLVFTDKRIVDESLNELYPSFFDFRNISRQWHSSIEQLMQQNVASGCTMMLNRPLIELAMPIPNNAFMHDWWLVLVAKLKGEVIFIDEPLMDYRQHGNNTIGAQNYSWRYLATHMTHHLDKFACYLWKSADQAAELNQRFSNSQIEQSAFANLRRYAYFPRLWLFAKGKLRQHSWKGQAALFVTLLRNNKRI</sequence>
<dbReference type="PANTHER" id="PTHR22916:SF3">
    <property type="entry name" value="UDP-GLCNAC:BETAGAL BETA-1,3-N-ACETYLGLUCOSAMINYLTRANSFERASE-LIKE PROTEIN 1"/>
    <property type="match status" value="1"/>
</dbReference>
<dbReference type="RefSeq" id="WP_257083821.1">
    <property type="nucleotide sequence ID" value="NZ_CP102096.1"/>
</dbReference>
<reference evidence="2" key="1">
    <citation type="submission" date="2022-07" db="EMBL/GenBank/DDBJ databases">
        <title>Complete genome of Vibrio japonicus strain JCM 31412T and phylogenomic assessment of the Nereis clade of the genus Vibrio.</title>
        <authorList>
            <person name="Shlafstein M.D."/>
            <person name="Emsley S.A."/>
            <person name="Ushijima B."/>
            <person name="Videau P."/>
            <person name="Saw J.H."/>
        </authorList>
    </citation>
    <scope>NUCLEOTIDE SEQUENCE</scope>
    <source>
        <strain evidence="2">JCM 31412</strain>
    </source>
</reference>
<evidence type="ECO:0000313" key="3">
    <source>
        <dbReference type="Proteomes" id="UP001058602"/>
    </source>
</evidence>
<feature type="domain" description="Glycosyltransferase 2-like" evidence="1">
    <location>
        <begin position="8"/>
        <end position="140"/>
    </location>
</feature>
<name>A0ABY5LDW4_9VIBR</name>
<dbReference type="SUPFAM" id="SSF53448">
    <property type="entry name" value="Nucleotide-diphospho-sugar transferases"/>
    <property type="match status" value="1"/>
</dbReference>
<dbReference type="CDD" id="cd04196">
    <property type="entry name" value="GT_2_like_d"/>
    <property type="match status" value="1"/>
</dbReference>
<dbReference type="EMBL" id="CP102096">
    <property type="protein sequence ID" value="UUM30031.1"/>
    <property type="molecule type" value="Genomic_DNA"/>
</dbReference>
<keyword evidence="3" id="KW-1185">Reference proteome</keyword>
<dbReference type="InterPro" id="IPR029044">
    <property type="entry name" value="Nucleotide-diphossugar_trans"/>
</dbReference>
<evidence type="ECO:0000259" key="1">
    <source>
        <dbReference type="Pfam" id="PF00535"/>
    </source>
</evidence>
<protein>
    <submittedName>
        <fullName evidence="2">Glycosyltransferase family 2 protein</fullName>
    </submittedName>
</protein>
<dbReference type="Gene3D" id="3.90.550.10">
    <property type="entry name" value="Spore Coat Polysaccharide Biosynthesis Protein SpsA, Chain A"/>
    <property type="match status" value="1"/>
</dbReference>
<proteinExistence type="predicted"/>
<accession>A0ABY5LDW4</accession>
<organism evidence="2 3">
    <name type="scientific">Vibrio japonicus</name>
    <dbReference type="NCBI Taxonomy" id="1824638"/>
    <lineage>
        <taxon>Bacteria</taxon>
        <taxon>Pseudomonadati</taxon>
        <taxon>Pseudomonadota</taxon>
        <taxon>Gammaproteobacteria</taxon>
        <taxon>Vibrionales</taxon>
        <taxon>Vibrionaceae</taxon>
        <taxon>Vibrio</taxon>
    </lineage>
</organism>
<dbReference type="InterPro" id="IPR001173">
    <property type="entry name" value="Glyco_trans_2-like"/>
</dbReference>
<dbReference type="PANTHER" id="PTHR22916">
    <property type="entry name" value="GLYCOSYLTRANSFERASE"/>
    <property type="match status" value="1"/>
</dbReference>
<dbReference type="Pfam" id="PF00535">
    <property type="entry name" value="Glycos_transf_2"/>
    <property type="match status" value="1"/>
</dbReference>
<dbReference type="Proteomes" id="UP001058602">
    <property type="component" value="Chromosome 1"/>
</dbReference>
<evidence type="ECO:0000313" key="2">
    <source>
        <dbReference type="EMBL" id="UUM30031.1"/>
    </source>
</evidence>